<dbReference type="InterPro" id="IPR011006">
    <property type="entry name" value="CheY-like_superfamily"/>
</dbReference>
<evidence type="ECO:0000313" key="3">
    <source>
        <dbReference type="Proteomes" id="UP000509771"/>
    </source>
</evidence>
<dbReference type="PANTHER" id="PTHR43228:SF1">
    <property type="entry name" value="TWO-COMPONENT RESPONSE REGULATOR ARR22"/>
    <property type="match status" value="1"/>
</dbReference>
<sequence>MDTKTSCEVALTHLKNKQFITAHNLFLNQAESLKKSEVLKSALLFMLAGECKTRQGKDSENEIKEASDLFLKYSNAKNSKNIKGALLCASKCLLSLGEFDKAKDTYQKAKTIIQTSIQVTRPIVIIDDSKAIAMKLKTYAEKLGYSEIHVFENGKDGVKGCKKIFSENKEPVVLLDMGLPDLEGDVVATKLLKEKISLQIVVITADEKTTARVNKTISTGVSAFIQKPFTLDELKKAIDIAESEYTLLQ</sequence>
<dbReference type="Pfam" id="PF00072">
    <property type="entry name" value="Response_reg"/>
    <property type="match status" value="1"/>
</dbReference>
<dbReference type="KEGG" id="ncl:C5F47_02675"/>
<dbReference type="PROSITE" id="PS50110">
    <property type="entry name" value="RESPONSE_REGULATORY"/>
    <property type="match status" value="1"/>
</dbReference>
<accession>A0A7D5R5E6</accession>
<dbReference type="PANTHER" id="PTHR43228">
    <property type="entry name" value="TWO-COMPONENT RESPONSE REGULATOR"/>
    <property type="match status" value="1"/>
</dbReference>
<dbReference type="InterPro" id="IPR052048">
    <property type="entry name" value="ST_Response_Regulator"/>
</dbReference>
<dbReference type="GO" id="GO:0000160">
    <property type="term" value="P:phosphorelay signal transduction system"/>
    <property type="evidence" value="ECO:0007669"/>
    <property type="project" value="InterPro"/>
</dbReference>
<name>A0A7D5R5E6_9ARCH</name>
<dbReference type="SUPFAM" id="SSF52172">
    <property type="entry name" value="CheY-like"/>
    <property type="match status" value="1"/>
</dbReference>
<dbReference type="RefSeq" id="WP_179361380.1">
    <property type="nucleotide sequence ID" value="NZ_CP026993.1"/>
</dbReference>
<proteinExistence type="predicted"/>
<keyword evidence="3" id="KW-1185">Reference proteome</keyword>
<dbReference type="Gene3D" id="3.40.50.2300">
    <property type="match status" value="1"/>
</dbReference>
<gene>
    <name evidence="2" type="ORF">C5F47_02675</name>
</gene>
<dbReference type="InterPro" id="IPR001789">
    <property type="entry name" value="Sig_transdc_resp-reg_receiver"/>
</dbReference>
<dbReference type="GeneID" id="56058890"/>
<dbReference type="AlphaFoldDB" id="A0A7D5R5E6"/>
<evidence type="ECO:0000313" key="2">
    <source>
        <dbReference type="EMBL" id="QLH02544.1"/>
    </source>
</evidence>
<dbReference type="SMART" id="SM00448">
    <property type="entry name" value="REC"/>
    <property type="match status" value="1"/>
</dbReference>
<reference evidence="2 3" key="1">
    <citation type="submission" date="2018-02" db="EMBL/GenBank/DDBJ databases">
        <title>Complete genome of Nitrosopumilus cobalaminigenes HCA1.</title>
        <authorList>
            <person name="Qin W."/>
            <person name="Zheng Y."/>
            <person name="Stahl D.A."/>
        </authorList>
    </citation>
    <scope>NUCLEOTIDE SEQUENCE [LARGE SCALE GENOMIC DNA]</scope>
    <source>
        <strain evidence="2 3">HCA1</strain>
    </source>
</reference>
<organism evidence="2 3">
    <name type="scientific">Nitrosopumilus cobalaminigenes</name>
    <dbReference type="NCBI Taxonomy" id="1470066"/>
    <lineage>
        <taxon>Archaea</taxon>
        <taxon>Nitrososphaerota</taxon>
        <taxon>Nitrososphaeria</taxon>
        <taxon>Nitrosopumilales</taxon>
        <taxon>Nitrosopumilaceae</taxon>
        <taxon>Nitrosopumilus</taxon>
    </lineage>
</organism>
<feature type="domain" description="Response regulatory" evidence="1">
    <location>
        <begin position="122"/>
        <end position="242"/>
    </location>
</feature>
<dbReference type="EMBL" id="CP026993">
    <property type="protein sequence ID" value="QLH02544.1"/>
    <property type="molecule type" value="Genomic_DNA"/>
</dbReference>
<protein>
    <submittedName>
        <fullName evidence="2">Response regulator</fullName>
    </submittedName>
</protein>
<dbReference type="SUPFAM" id="SSF48452">
    <property type="entry name" value="TPR-like"/>
    <property type="match status" value="1"/>
</dbReference>
<dbReference type="OrthoDB" id="9652at2157"/>
<evidence type="ECO:0000259" key="1">
    <source>
        <dbReference type="PROSITE" id="PS50110"/>
    </source>
</evidence>
<dbReference type="Proteomes" id="UP000509771">
    <property type="component" value="Chromosome"/>
</dbReference>
<dbReference type="InterPro" id="IPR011990">
    <property type="entry name" value="TPR-like_helical_dom_sf"/>
</dbReference>